<gene>
    <name evidence="3" type="ORF">BABINDRAFT_162632</name>
</gene>
<dbReference type="GeneID" id="30147304"/>
<dbReference type="InterPro" id="IPR012677">
    <property type="entry name" value="Nucleotide-bd_a/b_plait_sf"/>
</dbReference>
<dbReference type="OrthoDB" id="439808at2759"/>
<evidence type="ECO:0000256" key="1">
    <source>
        <dbReference type="SAM" id="MobiDB-lite"/>
    </source>
</evidence>
<evidence type="ECO:0000313" key="4">
    <source>
        <dbReference type="Proteomes" id="UP000094336"/>
    </source>
</evidence>
<dbReference type="Proteomes" id="UP000094336">
    <property type="component" value="Unassembled WGS sequence"/>
</dbReference>
<sequence length="282" mass="31182">MYRTNVLIPNRTVRGFRSVQQRPLGIAYIVFENAEEAEKAAASLNGTALNNRKLLIKAHVPYSPVYKASLKKTRSYFRKKKCEPVCAAVPEVESSETGCKDGSCEEVKLNTSESEENSIQGSQADAPEYVEVASKSEREVSEDTIFVGKISSKTTDTDLRSFFADFNPSEIYIFKGRATGKRRDSLKLGYHSQVSALVRISIDNGQALAIDQLSKQKLNGKSVTLRPAFISKIEEVKKAVAAREAYLKKEALEKEEPEKESHVVPSAESSQVDGINHDNEGS</sequence>
<proteinExistence type="predicted"/>
<dbReference type="AlphaFoldDB" id="A0A1E3QL24"/>
<protein>
    <recommendedName>
        <fullName evidence="2">RRM domain-containing protein</fullName>
    </recommendedName>
</protein>
<dbReference type="PANTHER" id="PTHR15241:SF304">
    <property type="entry name" value="RRM DOMAIN-CONTAINING PROTEIN"/>
    <property type="match status" value="1"/>
</dbReference>
<organism evidence="3 4">
    <name type="scientific">Babjeviella inositovora NRRL Y-12698</name>
    <dbReference type="NCBI Taxonomy" id="984486"/>
    <lineage>
        <taxon>Eukaryota</taxon>
        <taxon>Fungi</taxon>
        <taxon>Dikarya</taxon>
        <taxon>Ascomycota</taxon>
        <taxon>Saccharomycotina</taxon>
        <taxon>Pichiomycetes</taxon>
        <taxon>Serinales incertae sedis</taxon>
        <taxon>Babjeviella</taxon>
    </lineage>
</organism>
<dbReference type="Pfam" id="PF00076">
    <property type="entry name" value="RRM_1"/>
    <property type="match status" value="1"/>
</dbReference>
<feature type="compositionally biased region" description="Basic and acidic residues" evidence="1">
    <location>
        <begin position="250"/>
        <end position="262"/>
    </location>
</feature>
<dbReference type="GO" id="GO:0003723">
    <property type="term" value="F:RNA binding"/>
    <property type="evidence" value="ECO:0007669"/>
    <property type="project" value="InterPro"/>
</dbReference>
<feature type="domain" description="RRM" evidence="2">
    <location>
        <begin position="19"/>
        <end position="54"/>
    </location>
</feature>
<dbReference type="PANTHER" id="PTHR15241">
    <property type="entry name" value="TRANSFORMER-2-RELATED"/>
    <property type="match status" value="1"/>
</dbReference>
<accession>A0A1E3QL24</accession>
<reference evidence="4" key="1">
    <citation type="submission" date="2016-05" db="EMBL/GenBank/DDBJ databases">
        <title>Comparative genomics of biotechnologically important yeasts.</title>
        <authorList>
            <consortium name="DOE Joint Genome Institute"/>
            <person name="Riley R."/>
            <person name="Haridas S."/>
            <person name="Wolfe K.H."/>
            <person name="Lopes M.R."/>
            <person name="Hittinger C.T."/>
            <person name="Goker M."/>
            <person name="Salamov A."/>
            <person name="Wisecaver J."/>
            <person name="Long T.M."/>
            <person name="Aerts A.L."/>
            <person name="Barry K."/>
            <person name="Choi C."/>
            <person name="Clum A."/>
            <person name="Coughlan A.Y."/>
            <person name="Deshpande S."/>
            <person name="Douglass A.P."/>
            <person name="Hanson S.J."/>
            <person name="Klenk H.-P."/>
            <person name="Labutti K."/>
            <person name="Lapidus A."/>
            <person name="Lindquist E."/>
            <person name="Lipzen A."/>
            <person name="Meier-Kolthoff J.P."/>
            <person name="Ohm R.A."/>
            <person name="Otillar R.P."/>
            <person name="Pangilinan J."/>
            <person name="Peng Y."/>
            <person name="Rokas A."/>
            <person name="Rosa C.A."/>
            <person name="Scheuner C."/>
            <person name="Sibirny A.A."/>
            <person name="Slot J.C."/>
            <person name="Stielow J.B."/>
            <person name="Sun H."/>
            <person name="Kurtzman C.P."/>
            <person name="Blackwell M."/>
            <person name="Grigoriev I.V."/>
            <person name="Jeffries T.W."/>
        </authorList>
    </citation>
    <scope>NUCLEOTIDE SEQUENCE [LARGE SCALE GENOMIC DNA]</scope>
    <source>
        <strain evidence="4">NRRL Y-12698</strain>
    </source>
</reference>
<dbReference type="Gene3D" id="3.30.70.330">
    <property type="match status" value="2"/>
</dbReference>
<name>A0A1E3QL24_9ASCO</name>
<dbReference type="RefSeq" id="XP_018983724.1">
    <property type="nucleotide sequence ID" value="XM_019129451.1"/>
</dbReference>
<dbReference type="SUPFAM" id="SSF54928">
    <property type="entry name" value="RNA-binding domain, RBD"/>
    <property type="match status" value="1"/>
</dbReference>
<evidence type="ECO:0000313" key="3">
    <source>
        <dbReference type="EMBL" id="ODQ78396.1"/>
    </source>
</evidence>
<dbReference type="InterPro" id="IPR000504">
    <property type="entry name" value="RRM_dom"/>
</dbReference>
<dbReference type="EMBL" id="KV454435">
    <property type="protein sequence ID" value="ODQ78396.1"/>
    <property type="molecule type" value="Genomic_DNA"/>
</dbReference>
<dbReference type="InterPro" id="IPR035979">
    <property type="entry name" value="RBD_domain_sf"/>
</dbReference>
<dbReference type="STRING" id="984486.A0A1E3QL24"/>
<keyword evidence="4" id="KW-1185">Reference proteome</keyword>
<feature type="region of interest" description="Disordered" evidence="1">
    <location>
        <begin position="250"/>
        <end position="282"/>
    </location>
</feature>
<evidence type="ECO:0000259" key="2">
    <source>
        <dbReference type="Pfam" id="PF00076"/>
    </source>
</evidence>